<keyword evidence="6" id="KW-0732">Signal</keyword>
<dbReference type="EMBL" id="JBHLZY010000010">
    <property type="protein sequence ID" value="MFB9769237.1"/>
    <property type="molecule type" value="Genomic_DNA"/>
</dbReference>
<accession>A0ABV5WSX8</accession>
<evidence type="ECO:0000256" key="3">
    <source>
        <dbReference type="ARBA" id="ARBA00010418"/>
    </source>
</evidence>
<keyword evidence="7 10" id="KW-0456">Lyase</keyword>
<dbReference type="Gene3D" id="2.70.98.10">
    <property type="match status" value="1"/>
</dbReference>
<protein>
    <recommendedName>
        <fullName evidence="4">rhamnogalacturonan endolyase</fullName>
        <ecNumber evidence="4">4.2.2.23</ecNumber>
    </recommendedName>
</protein>
<evidence type="ECO:0000256" key="5">
    <source>
        <dbReference type="ARBA" id="ARBA00022525"/>
    </source>
</evidence>
<evidence type="ECO:0000259" key="9">
    <source>
        <dbReference type="Pfam" id="PF14686"/>
    </source>
</evidence>
<dbReference type="CDD" id="cd10317">
    <property type="entry name" value="RGL4_C"/>
    <property type="match status" value="1"/>
</dbReference>
<dbReference type="InterPro" id="IPR029413">
    <property type="entry name" value="RG-lyase_II"/>
</dbReference>
<dbReference type="SUPFAM" id="SSF49452">
    <property type="entry name" value="Starch-binding domain-like"/>
    <property type="match status" value="1"/>
</dbReference>
<keyword evidence="5" id="KW-0964">Secreted</keyword>
<dbReference type="SUPFAM" id="SSF49785">
    <property type="entry name" value="Galactose-binding domain-like"/>
    <property type="match status" value="1"/>
</dbReference>
<dbReference type="InterPro" id="IPR014718">
    <property type="entry name" value="GH-type_carb-bd"/>
</dbReference>
<comment type="caution">
    <text evidence="10">The sequence shown here is derived from an EMBL/GenBank/DDBJ whole genome shotgun (WGS) entry which is preliminary data.</text>
</comment>
<dbReference type="CDD" id="cd10320">
    <property type="entry name" value="RGL4_N"/>
    <property type="match status" value="1"/>
</dbReference>
<reference evidence="10 11" key="1">
    <citation type="submission" date="2024-09" db="EMBL/GenBank/DDBJ databases">
        <authorList>
            <person name="Sun Q."/>
            <person name="Mori K."/>
        </authorList>
    </citation>
    <scope>NUCLEOTIDE SEQUENCE [LARGE SCALE GENOMIC DNA]</scope>
    <source>
        <strain evidence="10 11">TBRC 4576</strain>
    </source>
</reference>
<dbReference type="InterPro" id="IPR051850">
    <property type="entry name" value="Polysacch_Lyase_4"/>
</dbReference>
<dbReference type="EC" id="4.2.2.23" evidence="4"/>
<dbReference type="InterPro" id="IPR011013">
    <property type="entry name" value="Gal_mutarotase_sf_dom"/>
</dbReference>
<name>A0ABV5WSX8_9LACO</name>
<evidence type="ECO:0000256" key="2">
    <source>
        <dbReference type="ARBA" id="ARBA00004613"/>
    </source>
</evidence>
<dbReference type="SUPFAM" id="SSF74650">
    <property type="entry name" value="Galactose mutarotase-like"/>
    <property type="match status" value="1"/>
</dbReference>
<organism evidence="10 11">
    <name type="scientific">Lactiplantibacillus modestisalitolerans</name>
    <dbReference type="NCBI Taxonomy" id="1457219"/>
    <lineage>
        <taxon>Bacteria</taxon>
        <taxon>Bacillati</taxon>
        <taxon>Bacillota</taxon>
        <taxon>Bacilli</taxon>
        <taxon>Lactobacillales</taxon>
        <taxon>Lactobacillaceae</taxon>
        <taxon>Lactiplantibacillus</taxon>
    </lineage>
</organism>
<evidence type="ECO:0000256" key="6">
    <source>
        <dbReference type="ARBA" id="ARBA00022729"/>
    </source>
</evidence>
<gene>
    <name evidence="10" type="ORF">ACFFLI_05005</name>
</gene>
<evidence type="ECO:0000256" key="7">
    <source>
        <dbReference type="ARBA" id="ARBA00023239"/>
    </source>
</evidence>
<comment type="catalytic activity">
    <reaction evidence="1">
        <text>Endotype eliminative cleavage of L-alpha-rhamnopyranosyl-(1-&gt;4)-alpha-D-galactopyranosyluronic acid bonds of rhamnogalacturonan I domains in ramified hairy regions of pectin leaving L-rhamnopyranose at the reducing end and 4-deoxy-4,5-unsaturated D-galactopyranosyluronic acid at the non-reducing end.</text>
        <dbReference type="EC" id="4.2.2.23"/>
    </reaction>
</comment>
<comment type="subcellular location">
    <subcellularLocation>
        <location evidence="2">Secreted</location>
    </subcellularLocation>
</comment>
<evidence type="ECO:0000259" key="8">
    <source>
        <dbReference type="Pfam" id="PF14683"/>
    </source>
</evidence>
<sequence>MTTNKMTAKITNAHLEVELTAKAMVGSLKLDGQELLNNLTGEPRDPDKDHSFYLDYHMNSKTVNMRPTKMEVIANTPEIAHVAYTDDQSDLGLRYHLIVRGDDKAIYGYVEAWNNSDQTLKIQELRTVYRLDHDLFNIGYNSERIGHQPSSAHMMTGEKLQDETYRMTDGSFYSNSAIYSKYDYAGYLSENPFWGQYGSKYGLWFIPTDRSYFPSGPLNQDLLLHYDGLILNYLTASHFGTGDTLVDPDWHKFYGPWCVLVTDQPHPLAAVKQRVKQEQAAWPYQWVQDDNYPLALGTASGQVTVDGQTPQDHYEVVLAQPSQNGETFMRQRTGYIYYAETDDQGHFEINNVRPDNYTAYAYAKGGRLVGTYHWDDQSVAAGTNDLGALDIATDHAKLIWQIGTSTHTADGFKFSDQLRNHIWKDLVPNNLTYHVGEPSDDWYYLQNDGGVWRIIFNGRQLDPDKPAKLTIAFAAVTKKIMTEPMGTRVEVDLNNQTAATHYYEINDSAGYRSAVRGGNYNLLTIELAANQIHSGKNILAIKTDGYLMYDTIKLEQAGD</sequence>
<dbReference type="Gene3D" id="2.60.40.1120">
    <property type="entry name" value="Carboxypeptidase-like, regulatory domain"/>
    <property type="match status" value="1"/>
</dbReference>
<keyword evidence="11" id="KW-1185">Reference proteome</keyword>
<dbReference type="GO" id="GO:0016829">
    <property type="term" value="F:lyase activity"/>
    <property type="evidence" value="ECO:0007669"/>
    <property type="project" value="UniProtKB-KW"/>
</dbReference>
<dbReference type="Pfam" id="PF14686">
    <property type="entry name" value="fn3_3"/>
    <property type="match status" value="1"/>
</dbReference>
<dbReference type="Proteomes" id="UP001589691">
    <property type="component" value="Unassembled WGS sequence"/>
</dbReference>
<dbReference type="RefSeq" id="WP_225424392.1">
    <property type="nucleotide sequence ID" value="NZ_BJEA01000009.1"/>
</dbReference>
<evidence type="ECO:0000313" key="11">
    <source>
        <dbReference type="Proteomes" id="UP001589691"/>
    </source>
</evidence>
<dbReference type="Gene3D" id="2.60.120.260">
    <property type="entry name" value="Galactose-binding domain-like"/>
    <property type="match status" value="1"/>
</dbReference>
<dbReference type="CDD" id="cd10316">
    <property type="entry name" value="RGL4_M"/>
    <property type="match status" value="1"/>
</dbReference>
<proteinExistence type="inferred from homology"/>
<comment type="similarity">
    <text evidence="3">Belongs to the polysaccharide lyase 4 family.</text>
</comment>
<dbReference type="InterPro" id="IPR013784">
    <property type="entry name" value="Carb-bd-like_fold"/>
</dbReference>
<evidence type="ECO:0000256" key="4">
    <source>
        <dbReference type="ARBA" id="ARBA00012437"/>
    </source>
</evidence>
<feature type="domain" description="Rhamnogalacturonan lyase" evidence="9">
    <location>
        <begin position="314"/>
        <end position="380"/>
    </location>
</feature>
<evidence type="ECO:0000313" key="10">
    <source>
        <dbReference type="EMBL" id="MFB9769237.1"/>
    </source>
</evidence>
<dbReference type="InterPro" id="IPR008979">
    <property type="entry name" value="Galactose-bd-like_sf"/>
</dbReference>
<evidence type="ECO:0000256" key="1">
    <source>
        <dbReference type="ARBA" id="ARBA00001324"/>
    </source>
</evidence>
<dbReference type="PANTHER" id="PTHR32018">
    <property type="entry name" value="RHAMNOGALACTURONATE LYASE FAMILY PROTEIN"/>
    <property type="match status" value="1"/>
</dbReference>
<dbReference type="Pfam" id="PF14683">
    <property type="entry name" value="CBM-like"/>
    <property type="match status" value="1"/>
</dbReference>
<dbReference type="InterPro" id="IPR029411">
    <property type="entry name" value="RG-lyase_III"/>
</dbReference>
<dbReference type="PANTHER" id="PTHR32018:SF1">
    <property type="entry name" value="RHAMNOGALACTURONAN ENDOLYASE"/>
    <property type="match status" value="1"/>
</dbReference>
<feature type="domain" description="Rhamnogalacturonan lyase" evidence="8">
    <location>
        <begin position="399"/>
        <end position="554"/>
    </location>
</feature>